<sequence>MFLLFIVVHHQSSQSVRRTLKIMRQKQCREVSKPHKREKASPSLWMKQHIRVRVQALRKDPYMLVMTGQQHHDP</sequence>
<protein>
    <submittedName>
        <fullName evidence="1">Uncharacterized protein</fullName>
    </submittedName>
</protein>
<name>A0A2G9RA90_AQUCT</name>
<dbReference type="AlphaFoldDB" id="A0A2G9RA90"/>
<accession>A0A2G9RA90</accession>
<gene>
    <name evidence="1" type="ORF">AB205_0198130</name>
</gene>
<proteinExistence type="predicted"/>
<organism evidence="1">
    <name type="scientific">Aquarana catesbeiana</name>
    <name type="common">American bullfrog</name>
    <name type="synonym">Rana catesbeiana</name>
    <dbReference type="NCBI Taxonomy" id="8400"/>
    <lineage>
        <taxon>Eukaryota</taxon>
        <taxon>Metazoa</taxon>
        <taxon>Chordata</taxon>
        <taxon>Craniata</taxon>
        <taxon>Vertebrata</taxon>
        <taxon>Euteleostomi</taxon>
        <taxon>Amphibia</taxon>
        <taxon>Batrachia</taxon>
        <taxon>Anura</taxon>
        <taxon>Neobatrachia</taxon>
        <taxon>Ranoidea</taxon>
        <taxon>Ranidae</taxon>
        <taxon>Aquarana</taxon>
    </lineage>
</organism>
<reference evidence="1" key="1">
    <citation type="submission" date="2017-08" db="EMBL/GenBank/DDBJ databases">
        <title>Assembly of the North American Bullfrog Genome.</title>
        <authorList>
            <person name="Warren R.L."/>
            <person name="Vandervalk B.P."/>
            <person name="Kucuk E."/>
            <person name="Birol I."/>
            <person name="Helbing C."/>
            <person name="Pandoh P."/>
            <person name="Behsaz B."/>
            <person name="Mohamadi H."/>
            <person name="Chu J."/>
            <person name="Jackman S."/>
            <person name="Hammond S.A."/>
            <person name="Veldhoen N."/>
            <person name="Kirk H."/>
            <person name="Zhao Y."/>
            <person name="Coope R."/>
            <person name="Pleasance S."/>
            <person name="Moore R."/>
            <person name="Holt R."/>
        </authorList>
    </citation>
    <scope>NUCLEOTIDE SEQUENCE</scope>
    <source>
        <strain evidence="1">Bruno</strain>
        <tissue evidence="1">Liver</tissue>
    </source>
</reference>
<dbReference type="EMBL" id="KV953794">
    <property type="protein sequence ID" value="PIO24211.1"/>
    <property type="molecule type" value="Genomic_DNA"/>
</dbReference>
<evidence type="ECO:0000313" key="1">
    <source>
        <dbReference type="EMBL" id="PIO24211.1"/>
    </source>
</evidence>